<accession>A0A8S9U2Z2</accession>
<dbReference type="Proteomes" id="UP000704712">
    <property type="component" value="Unassembled WGS sequence"/>
</dbReference>
<reference evidence="1" key="1">
    <citation type="submission" date="2020-03" db="EMBL/GenBank/DDBJ databases">
        <title>Hybrid Assembly of Korean Phytophthora infestans isolates.</title>
        <authorList>
            <person name="Prokchorchik M."/>
            <person name="Lee Y."/>
            <person name="Seo J."/>
            <person name="Cho J.-H."/>
            <person name="Park Y.-E."/>
            <person name="Jang D.-C."/>
            <person name="Im J.-S."/>
            <person name="Choi J.-G."/>
            <person name="Park H.-J."/>
            <person name="Lee G.-B."/>
            <person name="Lee Y.-G."/>
            <person name="Hong S.-Y."/>
            <person name="Cho K."/>
            <person name="Sohn K.H."/>
        </authorList>
    </citation>
    <scope>NUCLEOTIDE SEQUENCE</scope>
    <source>
        <strain evidence="1">KR_2_A2</strain>
    </source>
</reference>
<name>A0A8S9U2Z2_PHYIN</name>
<gene>
    <name evidence="1" type="ORF">GN958_ATG17094</name>
</gene>
<evidence type="ECO:0000313" key="2">
    <source>
        <dbReference type="Proteomes" id="UP000704712"/>
    </source>
</evidence>
<organism evidence="1 2">
    <name type="scientific">Phytophthora infestans</name>
    <name type="common">Potato late blight agent</name>
    <name type="synonym">Botrytis infestans</name>
    <dbReference type="NCBI Taxonomy" id="4787"/>
    <lineage>
        <taxon>Eukaryota</taxon>
        <taxon>Sar</taxon>
        <taxon>Stramenopiles</taxon>
        <taxon>Oomycota</taxon>
        <taxon>Peronosporomycetes</taxon>
        <taxon>Peronosporales</taxon>
        <taxon>Peronosporaceae</taxon>
        <taxon>Phytophthora</taxon>
    </lineage>
</organism>
<sequence length="97" mass="10340">MTWLLQGLHSDSRSANTQKNLAVCHSQTLGATALQISAASASLGLHRASLQVHRPVLVRRCSAKLAVATLLRCSAAQPVPGKESYAKQEGPCFVCRD</sequence>
<dbReference type="EMBL" id="JAACNO010002359">
    <property type="protein sequence ID" value="KAF4133757.1"/>
    <property type="molecule type" value="Genomic_DNA"/>
</dbReference>
<dbReference type="AlphaFoldDB" id="A0A8S9U2Z2"/>
<proteinExistence type="predicted"/>
<protein>
    <submittedName>
        <fullName evidence="1">Uncharacterized protein</fullName>
    </submittedName>
</protein>
<comment type="caution">
    <text evidence="1">The sequence shown here is derived from an EMBL/GenBank/DDBJ whole genome shotgun (WGS) entry which is preliminary data.</text>
</comment>
<evidence type="ECO:0000313" key="1">
    <source>
        <dbReference type="EMBL" id="KAF4133757.1"/>
    </source>
</evidence>